<proteinExistence type="inferred from homology"/>
<evidence type="ECO:0000256" key="1">
    <source>
        <dbReference type="ARBA" id="ARBA00008918"/>
    </source>
</evidence>
<reference evidence="4" key="1">
    <citation type="submission" date="2015-08" db="EMBL/GenBank/DDBJ databases">
        <authorList>
            <person name="Babu N.S."/>
            <person name="Beckwith C.J."/>
            <person name="Beseler K.G."/>
            <person name="Brison A."/>
            <person name="Carone J.V."/>
            <person name="Caskin T.P."/>
            <person name="Diamond M."/>
            <person name="Durham M.E."/>
            <person name="Foxe J.M."/>
            <person name="Go M."/>
            <person name="Henderson B.A."/>
            <person name="Jones I.B."/>
            <person name="McGettigan J.A."/>
            <person name="Micheletti S.J."/>
            <person name="Nasrallah M.E."/>
            <person name="Ortiz D."/>
            <person name="Piller C.R."/>
            <person name="Privatt S.R."/>
            <person name="Schneider S.L."/>
            <person name="Sharp S."/>
            <person name="Smith T.C."/>
            <person name="Stanton J.D."/>
            <person name="Ullery H.E."/>
            <person name="Wilson R.J."/>
            <person name="Serrano M.G."/>
            <person name="Buck G."/>
            <person name="Lee V."/>
            <person name="Wang Y."/>
            <person name="Carvalho R."/>
            <person name="Voegtly L."/>
            <person name="Shi R."/>
            <person name="Duckworth R."/>
            <person name="Johnson A."/>
            <person name="Loviza R."/>
            <person name="Walstead R."/>
            <person name="Shah Z."/>
            <person name="Kiflezghi M."/>
            <person name="Wade K."/>
            <person name="Ball S.L."/>
            <person name="Bradley K.W."/>
            <person name="Asai D.J."/>
            <person name="Bowman C.A."/>
            <person name="Russell D.A."/>
            <person name="Pope W.H."/>
            <person name="Jacobs-Sera D."/>
            <person name="Hendrix R.W."/>
            <person name="Hatfull G.F."/>
        </authorList>
    </citation>
    <scope>NUCLEOTIDE SEQUENCE [LARGE SCALE GENOMIC DNA]</scope>
    <source>
        <strain evidence="4">JCM 19170</strain>
    </source>
</reference>
<name>A0A0K6IVA0_9PROT</name>
<dbReference type="EMBL" id="CYHH01000005">
    <property type="protein sequence ID" value="CUB07247.1"/>
    <property type="molecule type" value="Genomic_DNA"/>
</dbReference>
<dbReference type="AlphaFoldDB" id="A0A0K6IVA0"/>
<dbReference type="Pfam" id="PF03364">
    <property type="entry name" value="Polyketide_cyc"/>
    <property type="match status" value="1"/>
</dbReference>
<dbReference type="PANTHER" id="PTHR12901">
    <property type="entry name" value="SPERM PROTEIN HOMOLOG"/>
    <property type="match status" value="1"/>
</dbReference>
<dbReference type="InterPro" id="IPR005031">
    <property type="entry name" value="COQ10_START"/>
</dbReference>
<evidence type="ECO:0000313" key="3">
    <source>
        <dbReference type="EMBL" id="CUB07247.1"/>
    </source>
</evidence>
<sequence length="147" mass="16925">MAEVHKRVLIDSPAAAMFELVDRCEDYPQFLPWCGGVTLHRRTDTVTEATLRVDFHGIKTHFTTVNDKEFPHHMRIRLKEGPFRRLEGEWRFVPLGEGACRVEFDLYYEFASRLLEKVLGPVFNRIAATFIDAFVQRARTLKGEGGG</sequence>
<evidence type="ECO:0000259" key="2">
    <source>
        <dbReference type="Pfam" id="PF03364"/>
    </source>
</evidence>
<protein>
    <submittedName>
        <fullName evidence="3">Ribosome association toxin PasT (RatA) of the RatAB toxin-antitoxin module</fullName>
    </submittedName>
</protein>
<dbReference type="CDD" id="cd07813">
    <property type="entry name" value="COQ10p_like"/>
    <property type="match status" value="1"/>
</dbReference>
<gene>
    <name evidence="3" type="ORF">Ga0061068_105151</name>
</gene>
<organism evidence="3 4">
    <name type="scientific">Tepidiphilus thermophilus</name>
    <dbReference type="NCBI Taxonomy" id="876478"/>
    <lineage>
        <taxon>Bacteria</taxon>
        <taxon>Pseudomonadati</taxon>
        <taxon>Pseudomonadota</taxon>
        <taxon>Hydrogenophilia</taxon>
        <taxon>Hydrogenophilales</taxon>
        <taxon>Hydrogenophilaceae</taxon>
        <taxon>Tepidiphilus</taxon>
    </lineage>
</organism>
<accession>A0A0K6IVA0</accession>
<dbReference type="Proteomes" id="UP000182108">
    <property type="component" value="Unassembled WGS sequence"/>
</dbReference>
<feature type="domain" description="Coenzyme Q-binding protein COQ10 START" evidence="2">
    <location>
        <begin position="11"/>
        <end position="134"/>
    </location>
</feature>
<dbReference type="SUPFAM" id="SSF55961">
    <property type="entry name" value="Bet v1-like"/>
    <property type="match status" value="1"/>
</dbReference>
<dbReference type="OrthoDB" id="9804759at2"/>
<comment type="similarity">
    <text evidence="1">Belongs to the ribosome association toxin RatA family.</text>
</comment>
<dbReference type="InterPro" id="IPR044996">
    <property type="entry name" value="COQ10-like"/>
</dbReference>
<keyword evidence="4" id="KW-1185">Reference proteome</keyword>
<dbReference type="PANTHER" id="PTHR12901:SF10">
    <property type="entry name" value="COENZYME Q-BINDING PROTEIN COQ10, MITOCHONDRIAL"/>
    <property type="match status" value="1"/>
</dbReference>
<dbReference type="RefSeq" id="WP_055423537.1">
    <property type="nucleotide sequence ID" value="NZ_CYHH01000005.1"/>
</dbReference>
<evidence type="ECO:0000313" key="4">
    <source>
        <dbReference type="Proteomes" id="UP000182108"/>
    </source>
</evidence>
<dbReference type="GO" id="GO:0045333">
    <property type="term" value="P:cellular respiration"/>
    <property type="evidence" value="ECO:0007669"/>
    <property type="project" value="InterPro"/>
</dbReference>
<dbReference type="Gene3D" id="3.30.530.20">
    <property type="match status" value="1"/>
</dbReference>
<dbReference type="GO" id="GO:0048039">
    <property type="term" value="F:ubiquinone binding"/>
    <property type="evidence" value="ECO:0007669"/>
    <property type="project" value="InterPro"/>
</dbReference>
<dbReference type="InterPro" id="IPR023393">
    <property type="entry name" value="START-like_dom_sf"/>
</dbReference>